<accession>A0ABU9WI87</accession>
<feature type="compositionally biased region" description="Polar residues" evidence="1">
    <location>
        <begin position="58"/>
        <end position="68"/>
    </location>
</feature>
<feature type="region of interest" description="Disordered" evidence="1">
    <location>
        <begin position="42"/>
        <end position="68"/>
    </location>
</feature>
<evidence type="ECO:0000313" key="2">
    <source>
        <dbReference type="EMBL" id="MEN2471569.1"/>
    </source>
</evidence>
<protein>
    <submittedName>
        <fullName evidence="2">Uncharacterized protein</fullName>
    </submittedName>
</protein>
<comment type="caution">
    <text evidence="2">The sequence shown here is derived from an EMBL/GenBank/DDBJ whole genome shotgun (WGS) entry which is preliminary data.</text>
</comment>
<evidence type="ECO:0000256" key="1">
    <source>
        <dbReference type="SAM" id="MobiDB-lite"/>
    </source>
</evidence>
<sequence>MRVTDQSTLDVGATVPAATLHCMKPSRNAASTAASMIPMETITPSAPVAGRKPVEPATASTPMSPDINRNASLSSPIFFALCRTQVMRE</sequence>
<evidence type="ECO:0000313" key="3">
    <source>
        <dbReference type="Proteomes" id="UP001466933"/>
    </source>
</evidence>
<dbReference type="EMBL" id="JBCPYA010000006">
    <property type="protein sequence ID" value="MEN2471569.1"/>
    <property type="molecule type" value="Genomic_DNA"/>
</dbReference>
<organism evidence="2 3">
    <name type="scientific">Burkholderia theae</name>
    <dbReference type="NCBI Taxonomy" id="3143496"/>
    <lineage>
        <taxon>Bacteria</taxon>
        <taxon>Pseudomonadati</taxon>
        <taxon>Pseudomonadota</taxon>
        <taxon>Betaproteobacteria</taxon>
        <taxon>Burkholderiales</taxon>
        <taxon>Burkholderiaceae</taxon>
        <taxon>Burkholderia</taxon>
    </lineage>
</organism>
<dbReference type="Proteomes" id="UP001466933">
    <property type="component" value="Unassembled WGS sequence"/>
</dbReference>
<name>A0ABU9WI87_9BURK</name>
<gene>
    <name evidence="2" type="ORF">VOI36_16840</name>
</gene>
<dbReference type="RefSeq" id="WP_343492705.1">
    <property type="nucleotide sequence ID" value="NZ_JBCPYA010000006.1"/>
</dbReference>
<proteinExistence type="predicted"/>
<keyword evidence="3" id="KW-1185">Reference proteome</keyword>
<reference evidence="2 3" key="1">
    <citation type="submission" date="2024-05" db="EMBL/GenBank/DDBJ databases">
        <title>Burkholderia sp. Nov. a novel bacteria isolated from rhizosphere soil of Camellia sinensis.</title>
        <authorList>
            <person name="Dong Y."/>
        </authorList>
    </citation>
    <scope>NUCLEOTIDE SEQUENCE [LARGE SCALE GENOMIC DNA]</scope>
    <source>
        <strain evidence="2 3">GS2Y</strain>
    </source>
</reference>